<dbReference type="GO" id="GO:0031419">
    <property type="term" value="F:cobalamin binding"/>
    <property type="evidence" value="ECO:0007669"/>
    <property type="project" value="InterPro"/>
</dbReference>
<dbReference type="GO" id="GO:0046653">
    <property type="term" value="P:tetrahydrofolate metabolic process"/>
    <property type="evidence" value="ECO:0007669"/>
    <property type="project" value="TreeGrafter"/>
</dbReference>
<dbReference type="PANTHER" id="PTHR45833:SF1">
    <property type="entry name" value="METHIONINE SYNTHASE"/>
    <property type="match status" value="1"/>
</dbReference>
<dbReference type="EC" id="2.1.1.13" evidence="5"/>
<sequence>MLEELFNRIVDMDEEGAVSMAKEYLEGGGDAKKLLETCRDAMGVIGQKFEKGEYFLSELILGGEIFKNIMEFTLPKIKGGDEKKLGRIVLGTVKEDVHNIGKDIFKVFAEASGFEVIDIGIDTPEEKFVEAVKEHKPDIVGMSCLITAGVASMKRTVDALKEAGLREGIKIIVGGGRVDEGVKQYAGADAWADDAAKGVRLCKELMGIEG</sequence>
<evidence type="ECO:0000313" key="6">
    <source>
        <dbReference type="Proteomes" id="UP000075737"/>
    </source>
</evidence>
<reference evidence="5 6" key="1">
    <citation type="submission" date="2015-12" db="EMBL/GenBank/DDBJ databases">
        <title>Draft genome of Thermovenabulum gondwanense isolated from a red thermophilic microbial mat colonisisng an outflow channel of a bore well.</title>
        <authorList>
            <person name="Patel B.K."/>
        </authorList>
    </citation>
    <scope>NUCLEOTIDE SEQUENCE [LARGE SCALE GENOMIC DNA]</scope>
    <source>
        <strain evidence="5 6">R270</strain>
    </source>
</reference>
<keyword evidence="5" id="KW-0808">Transferase</keyword>
<dbReference type="RefSeq" id="WP_068747216.1">
    <property type="nucleotide sequence ID" value="NZ_LOHZ01000002.1"/>
</dbReference>
<protein>
    <submittedName>
        <fullName evidence="5">Methionine synthase</fullName>
        <ecNumber evidence="5">2.1.1.13</ecNumber>
    </submittedName>
</protein>
<dbReference type="InterPro" id="IPR036594">
    <property type="entry name" value="Meth_synthase_dom"/>
</dbReference>
<keyword evidence="6" id="KW-1185">Reference proteome</keyword>
<dbReference type="Gene3D" id="1.10.1240.10">
    <property type="entry name" value="Methionine synthase domain"/>
    <property type="match status" value="1"/>
</dbReference>
<comment type="caution">
    <text evidence="5">The sequence shown here is derived from an EMBL/GenBank/DDBJ whole genome shotgun (WGS) entry which is preliminary data.</text>
</comment>
<gene>
    <name evidence="5" type="primary">metH_1</name>
    <name evidence="5" type="ORF">ATZ99_00030</name>
</gene>
<dbReference type="PROSITE" id="PS51332">
    <property type="entry name" value="B12_BINDING"/>
    <property type="match status" value="1"/>
</dbReference>
<dbReference type="PROSITE" id="PS51337">
    <property type="entry name" value="B12_BINDING_NTER"/>
    <property type="match status" value="1"/>
</dbReference>
<dbReference type="Proteomes" id="UP000075737">
    <property type="component" value="Unassembled WGS sequence"/>
</dbReference>
<dbReference type="EMBL" id="LOHZ01000002">
    <property type="protein sequence ID" value="KYO70947.1"/>
    <property type="molecule type" value="Genomic_DNA"/>
</dbReference>
<evidence type="ECO:0000259" key="4">
    <source>
        <dbReference type="PROSITE" id="PS51337"/>
    </source>
</evidence>
<organism evidence="5 6">
    <name type="scientific">Thermovenabulum gondwanense</name>
    <dbReference type="NCBI Taxonomy" id="520767"/>
    <lineage>
        <taxon>Bacteria</taxon>
        <taxon>Bacillati</taxon>
        <taxon>Bacillota</taxon>
        <taxon>Clostridia</taxon>
        <taxon>Thermosediminibacterales</taxon>
        <taxon>Thermosediminibacteraceae</taxon>
        <taxon>Thermovenabulum</taxon>
    </lineage>
</organism>
<dbReference type="InterPro" id="IPR003759">
    <property type="entry name" value="Cbl-bd_cap"/>
</dbReference>
<dbReference type="SUPFAM" id="SSF52242">
    <property type="entry name" value="Cobalamin (vitamin B12)-binding domain"/>
    <property type="match status" value="1"/>
</dbReference>
<evidence type="ECO:0000259" key="3">
    <source>
        <dbReference type="PROSITE" id="PS51332"/>
    </source>
</evidence>
<dbReference type="GO" id="GO:0046872">
    <property type="term" value="F:metal ion binding"/>
    <property type="evidence" value="ECO:0007669"/>
    <property type="project" value="UniProtKB-KW"/>
</dbReference>
<keyword evidence="1" id="KW-0479">Metal-binding</keyword>
<evidence type="ECO:0000256" key="1">
    <source>
        <dbReference type="ARBA" id="ARBA00022723"/>
    </source>
</evidence>
<dbReference type="STRING" id="520767.ATZ99_00030"/>
<dbReference type="OrthoDB" id="9783599at2"/>
<feature type="domain" description="B12-binding N-terminal" evidence="4">
    <location>
        <begin position="1"/>
        <end position="85"/>
    </location>
</feature>
<dbReference type="InterPro" id="IPR036724">
    <property type="entry name" value="Cobalamin-bd_sf"/>
</dbReference>
<dbReference type="GO" id="GO:0008705">
    <property type="term" value="F:methionine synthase activity"/>
    <property type="evidence" value="ECO:0007669"/>
    <property type="project" value="UniProtKB-EC"/>
</dbReference>
<evidence type="ECO:0000313" key="5">
    <source>
        <dbReference type="EMBL" id="KYO70947.1"/>
    </source>
</evidence>
<dbReference type="InterPro" id="IPR006158">
    <property type="entry name" value="Cobalamin-bd"/>
</dbReference>
<keyword evidence="5" id="KW-0489">Methyltransferase</keyword>
<name>A0A162N507_9FIRM</name>
<accession>A0A162N507</accession>
<dbReference type="InterPro" id="IPR050554">
    <property type="entry name" value="Met_Synthase/Corrinoid"/>
</dbReference>
<dbReference type="AlphaFoldDB" id="A0A162N507"/>
<dbReference type="GO" id="GO:0032259">
    <property type="term" value="P:methylation"/>
    <property type="evidence" value="ECO:0007669"/>
    <property type="project" value="UniProtKB-KW"/>
</dbReference>
<dbReference type="PANTHER" id="PTHR45833">
    <property type="entry name" value="METHIONINE SYNTHASE"/>
    <property type="match status" value="1"/>
</dbReference>
<dbReference type="Gene3D" id="3.40.50.280">
    <property type="entry name" value="Cobalamin-binding domain"/>
    <property type="match status" value="1"/>
</dbReference>
<dbReference type="Pfam" id="PF02310">
    <property type="entry name" value="B12-binding"/>
    <property type="match status" value="1"/>
</dbReference>
<dbReference type="SMART" id="SM01018">
    <property type="entry name" value="B12-binding_2"/>
    <property type="match status" value="1"/>
</dbReference>
<evidence type="ECO:0000256" key="2">
    <source>
        <dbReference type="ARBA" id="ARBA00023285"/>
    </source>
</evidence>
<dbReference type="GO" id="GO:0005829">
    <property type="term" value="C:cytosol"/>
    <property type="evidence" value="ECO:0007669"/>
    <property type="project" value="TreeGrafter"/>
</dbReference>
<feature type="domain" description="B12-binding" evidence="3">
    <location>
        <begin position="85"/>
        <end position="210"/>
    </location>
</feature>
<dbReference type="GO" id="GO:0050667">
    <property type="term" value="P:homocysteine metabolic process"/>
    <property type="evidence" value="ECO:0007669"/>
    <property type="project" value="TreeGrafter"/>
</dbReference>
<dbReference type="Pfam" id="PF02607">
    <property type="entry name" value="B12-binding_2"/>
    <property type="match status" value="1"/>
</dbReference>
<keyword evidence="2" id="KW-0170">Cobalt</keyword>
<dbReference type="SUPFAM" id="SSF47644">
    <property type="entry name" value="Methionine synthase domain"/>
    <property type="match status" value="1"/>
</dbReference>
<proteinExistence type="predicted"/>